<keyword evidence="1" id="KW-0812">Transmembrane</keyword>
<dbReference type="EMBL" id="BONG01000048">
    <property type="protein sequence ID" value="GIF92612.1"/>
    <property type="molecule type" value="Genomic_DNA"/>
</dbReference>
<keyword evidence="1" id="KW-1133">Transmembrane helix</keyword>
<protein>
    <submittedName>
        <fullName evidence="2">Uncharacterized protein</fullName>
    </submittedName>
</protein>
<evidence type="ECO:0000313" key="3">
    <source>
        <dbReference type="Proteomes" id="UP000619293"/>
    </source>
</evidence>
<feature type="transmembrane region" description="Helical" evidence="1">
    <location>
        <begin position="40"/>
        <end position="58"/>
    </location>
</feature>
<sequence length="284" mass="29703">MERATPSAARRLPRDAALPLRPLTLGELLDTASELVRRRAVPLLATAAGLALLEQAVLVPGRLTLDIRLGDGPAGLSGGYWVLLAIGAGLEALIISWLGPVAGRAAVSAVTGRPAPRPGWRDRLREVEATALVGLVAAVPAALGAFLGPVWLLGYPLFGLAAVAVTIERRGPVSALKRAAGLALRGGMRGAAVRVVGYFSWLLIRFAFYLGLLAGVSYLELPGDTAEWLLVPMIVAANALAYASLAALDAALLIESRVRLEGLDLWLTGAARHREPGAEMLAAR</sequence>
<organism evidence="2 3">
    <name type="scientific">Catellatospora chokoriensis</name>
    <dbReference type="NCBI Taxonomy" id="310353"/>
    <lineage>
        <taxon>Bacteria</taxon>
        <taxon>Bacillati</taxon>
        <taxon>Actinomycetota</taxon>
        <taxon>Actinomycetes</taxon>
        <taxon>Micromonosporales</taxon>
        <taxon>Micromonosporaceae</taxon>
        <taxon>Catellatospora</taxon>
    </lineage>
</organism>
<evidence type="ECO:0000256" key="1">
    <source>
        <dbReference type="SAM" id="Phobius"/>
    </source>
</evidence>
<keyword evidence="3" id="KW-1185">Reference proteome</keyword>
<comment type="caution">
    <text evidence="2">The sequence shown here is derived from an EMBL/GenBank/DDBJ whole genome shotgun (WGS) entry which is preliminary data.</text>
</comment>
<feature type="transmembrane region" description="Helical" evidence="1">
    <location>
        <begin position="78"/>
        <end position="98"/>
    </location>
</feature>
<feature type="transmembrane region" description="Helical" evidence="1">
    <location>
        <begin position="192"/>
        <end position="216"/>
    </location>
</feature>
<keyword evidence="1" id="KW-0472">Membrane</keyword>
<evidence type="ECO:0000313" key="2">
    <source>
        <dbReference type="EMBL" id="GIF92612.1"/>
    </source>
</evidence>
<dbReference type="Proteomes" id="UP000619293">
    <property type="component" value="Unassembled WGS sequence"/>
</dbReference>
<name>A0A8J3JWW2_9ACTN</name>
<reference evidence="2 3" key="1">
    <citation type="submission" date="2021-01" db="EMBL/GenBank/DDBJ databases">
        <title>Whole genome shotgun sequence of Catellatospora chokoriensis NBRC 107358.</title>
        <authorList>
            <person name="Komaki H."/>
            <person name="Tamura T."/>
        </authorList>
    </citation>
    <scope>NUCLEOTIDE SEQUENCE [LARGE SCALE GENOMIC DNA]</scope>
    <source>
        <strain evidence="2 3">NBRC 107358</strain>
    </source>
</reference>
<feature type="transmembrane region" description="Helical" evidence="1">
    <location>
        <begin position="228"/>
        <end position="254"/>
    </location>
</feature>
<proteinExistence type="predicted"/>
<dbReference type="RefSeq" id="WP_191843891.1">
    <property type="nucleotide sequence ID" value="NZ_BAAALB010000026.1"/>
</dbReference>
<feature type="transmembrane region" description="Helical" evidence="1">
    <location>
        <begin position="127"/>
        <end position="147"/>
    </location>
</feature>
<dbReference type="AlphaFoldDB" id="A0A8J3JWW2"/>
<gene>
    <name evidence="2" type="ORF">Cch02nite_60560</name>
</gene>
<accession>A0A8J3JWW2</accession>